<dbReference type="EMBL" id="BTRK01000006">
    <property type="protein sequence ID" value="GMR60832.1"/>
    <property type="molecule type" value="Genomic_DNA"/>
</dbReference>
<comment type="caution">
    <text evidence="1">The sequence shown here is derived from an EMBL/GenBank/DDBJ whole genome shotgun (WGS) entry which is preliminary data.</text>
</comment>
<dbReference type="AlphaFoldDB" id="A0AAN5DEV9"/>
<evidence type="ECO:0000313" key="2">
    <source>
        <dbReference type="Proteomes" id="UP001328107"/>
    </source>
</evidence>
<keyword evidence="2" id="KW-1185">Reference proteome</keyword>
<accession>A0AAN5DEV9</accession>
<dbReference type="Proteomes" id="UP001328107">
    <property type="component" value="Unassembled WGS sequence"/>
</dbReference>
<sequence length="154" mass="15774">LAGRRSDGLARLLRRAAGVSGESGCSGLAGTTGLTGGTGGSGGTGQTAGLTRASCLGILTSSYSEVVSRLTGSSVGVGKGLQMVDLRPDILGRSLAEGDLVAHGSLDMVHVVVDEREGDADRDDCHYRESYSRIGHEPIGLDPGFQIHPDKIVI</sequence>
<feature type="non-terminal residue" evidence="1">
    <location>
        <position position="154"/>
    </location>
</feature>
<feature type="non-terminal residue" evidence="1">
    <location>
        <position position="1"/>
    </location>
</feature>
<reference evidence="2" key="1">
    <citation type="submission" date="2022-10" db="EMBL/GenBank/DDBJ databases">
        <title>Genome assembly of Pristionchus species.</title>
        <authorList>
            <person name="Yoshida K."/>
            <person name="Sommer R.J."/>
        </authorList>
    </citation>
    <scope>NUCLEOTIDE SEQUENCE [LARGE SCALE GENOMIC DNA]</scope>
    <source>
        <strain evidence="2">RS5460</strain>
    </source>
</reference>
<protein>
    <submittedName>
        <fullName evidence="1">Uncharacterized protein</fullName>
    </submittedName>
</protein>
<gene>
    <name evidence="1" type="ORF">PMAYCL1PPCAC_31027</name>
</gene>
<name>A0AAN5DEV9_9BILA</name>
<proteinExistence type="predicted"/>
<organism evidence="1 2">
    <name type="scientific">Pristionchus mayeri</name>
    <dbReference type="NCBI Taxonomy" id="1317129"/>
    <lineage>
        <taxon>Eukaryota</taxon>
        <taxon>Metazoa</taxon>
        <taxon>Ecdysozoa</taxon>
        <taxon>Nematoda</taxon>
        <taxon>Chromadorea</taxon>
        <taxon>Rhabditida</taxon>
        <taxon>Rhabditina</taxon>
        <taxon>Diplogasteromorpha</taxon>
        <taxon>Diplogasteroidea</taxon>
        <taxon>Neodiplogasteridae</taxon>
        <taxon>Pristionchus</taxon>
    </lineage>
</organism>
<evidence type="ECO:0000313" key="1">
    <source>
        <dbReference type="EMBL" id="GMR60832.1"/>
    </source>
</evidence>